<dbReference type="Proteomes" id="UP000292781">
    <property type="component" value="Unassembled WGS sequence"/>
</dbReference>
<comment type="catalytic activity">
    <reaction evidence="12">
        <text>Mg(2+)(in) = Mg(2+)(out)</text>
        <dbReference type="Rhea" id="RHEA:29827"/>
        <dbReference type="ChEBI" id="CHEBI:18420"/>
    </reaction>
</comment>
<evidence type="ECO:0000256" key="13">
    <source>
        <dbReference type="SAM" id="Phobius"/>
    </source>
</evidence>
<evidence type="ECO:0000313" key="15">
    <source>
        <dbReference type="Proteomes" id="UP000292781"/>
    </source>
</evidence>
<dbReference type="RefSeq" id="WP_131311052.1">
    <property type="nucleotide sequence ID" value="NZ_SJFN01000033.1"/>
</dbReference>
<evidence type="ECO:0000313" key="14">
    <source>
        <dbReference type="EMBL" id="TBW34514.1"/>
    </source>
</evidence>
<comment type="similarity">
    <text evidence="2">Belongs to the CorA metal ion transporter (MIT) (TC 1.A.35) family.</text>
</comment>
<evidence type="ECO:0000256" key="5">
    <source>
        <dbReference type="ARBA" id="ARBA00022475"/>
    </source>
</evidence>
<sequence>MLTIYGLSDAHLVTSMLAATPPPDCRAVWFDLLEPTPEEDRQAEAMLGVSIPTRDEMQEIEASSRLYVEDGALFMTALIPVQSETETPRSTPVTFILLGDRLATVRYDRPRSFEIFRARAERPGAELVDGRSILIGLLETIIDRVADGLERIAADIDHLSTAVFRPRGQREKDLETALTNIGRLGGAVARYEDSIVSLARLFHFLGEANGNDRLDRDGLARLATLGHDARSLADHAKSLDSKVNFLLSATLGLVALEQNTIVKIFSILAVVFMPPTLIASIYGMNFHAMPELDWTWGYPMALGLMVASVATTFTVFKWRRWL</sequence>
<evidence type="ECO:0000256" key="3">
    <source>
        <dbReference type="ARBA" id="ARBA00019439"/>
    </source>
</evidence>
<protein>
    <recommendedName>
        <fullName evidence="3">Magnesium transport protein CorA</fullName>
    </recommendedName>
</protein>
<comment type="subcellular location">
    <subcellularLocation>
        <location evidence="1">Cell inner membrane</location>
        <topology evidence="1">Multi-pass membrane protein</topology>
    </subcellularLocation>
</comment>
<dbReference type="CDD" id="cd12837">
    <property type="entry name" value="EcCorA-like_u1"/>
    <property type="match status" value="1"/>
</dbReference>
<dbReference type="EMBL" id="SJFN01000033">
    <property type="protein sequence ID" value="TBW34514.1"/>
    <property type="molecule type" value="Genomic_DNA"/>
</dbReference>
<dbReference type="AlphaFoldDB" id="A0A4Q9VJD2"/>
<reference evidence="14 15" key="1">
    <citation type="submission" date="2019-02" db="EMBL/GenBank/DDBJ databases">
        <title>Siculibacillus lacustris gen. nov., sp. nov., a new rosette-forming bacterium isolated from a freshwater crater lake (Lake St. Ana, Romania).</title>
        <authorList>
            <person name="Felfoldi T."/>
            <person name="Marton Z."/>
            <person name="Szabo A."/>
            <person name="Mentes A."/>
            <person name="Boka K."/>
            <person name="Marialigeti K."/>
            <person name="Mathe I."/>
            <person name="Koncz M."/>
            <person name="Schumann P."/>
            <person name="Toth E."/>
        </authorList>
    </citation>
    <scope>NUCLEOTIDE SEQUENCE [LARGE SCALE GENOMIC DNA]</scope>
    <source>
        <strain evidence="14 15">SA-279</strain>
    </source>
</reference>
<keyword evidence="5" id="KW-1003">Cell membrane</keyword>
<evidence type="ECO:0000256" key="7">
    <source>
        <dbReference type="ARBA" id="ARBA00022692"/>
    </source>
</evidence>
<dbReference type="GO" id="GO:0015099">
    <property type="term" value="F:nickel cation transmembrane transporter activity"/>
    <property type="evidence" value="ECO:0007669"/>
    <property type="project" value="TreeGrafter"/>
</dbReference>
<dbReference type="GO" id="GO:0015087">
    <property type="term" value="F:cobalt ion transmembrane transporter activity"/>
    <property type="evidence" value="ECO:0007669"/>
    <property type="project" value="TreeGrafter"/>
</dbReference>
<keyword evidence="8" id="KW-0460">Magnesium</keyword>
<name>A0A4Q9VJD2_9HYPH</name>
<evidence type="ECO:0000256" key="11">
    <source>
        <dbReference type="ARBA" id="ARBA00023136"/>
    </source>
</evidence>
<comment type="caution">
    <text evidence="14">The sequence shown here is derived from an EMBL/GenBank/DDBJ whole genome shotgun (WGS) entry which is preliminary data.</text>
</comment>
<evidence type="ECO:0000256" key="10">
    <source>
        <dbReference type="ARBA" id="ARBA00023065"/>
    </source>
</evidence>
<keyword evidence="10" id="KW-0406">Ion transport</keyword>
<dbReference type="PANTHER" id="PTHR47685:SF1">
    <property type="entry name" value="MAGNESIUM TRANSPORT PROTEIN CORA"/>
    <property type="match status" value="1"/>
</dbReference>
<dbReference type="SUPFAM" id="SSF143865">
    <property type="entry name" value="CorA soluble domain-like"/>
    <property type="match status" value="1"/>
</dbReference>
<evidence type="ECO:0000256" key="1">
    <source>
        <dbReference type="ARBA" id="ARBA00004429"/>
    </source>
</evidence>
<keyword evidence="4" id="KW-0813">Transport</keyword>
<dbReference type="FunFam" id="1.20.58.340:FF:000001">
    <property type="entry name" value="Magnesium transport protein CorA"/>
    <property type="match status" value="1"/>
</dbReference>
<dbReference type="PANTHER" id="PTHR47685">
    <property type="entry name" value="MAGNESIUM TRANSPORT PROTEIN CORA"/>
    <property type="match status" value="1"/>
</dbReference>
<evidence type="ECO:0000256" key="6">
    <source>
        <dbReference type="ARBA" id="ARBA00022519"/>
    </source>
</evidence>
<feature type="transmembrane region" description="Helical" evidence="13">
    <location>
        <begin position="264"/>
        <end position="284"/>
    </location>
</feature>
<accession>A0A4Q9VJD2</accession>
<dbReference type="OrthoDB" id="9803416at2"/>
<dbReference type="GO" id="GO:0015095">
    <property type="term" value="F:magnesium ion transmembrane transporter activity"/>
    <property type="evidence" value="ECO:0007669"/>
    <property type="project" value="TreeGrafter"/>
</dbReference>
<keyword evidence="9 13" id="KW-1133">Transmembrane helix</keyword>
<dbReference type="Pfam" id="PF01544">
    <property type="entry name" value="CorA"/>
    <property type="match status" value="1"/>
</dbReference>
<dbReference type="Gene3D" id="1.20.58.340">
    <property type="entry name" value="Magnesium transport protein CorA, transmembrane region"/>
    <property type="match status" value="2"/>
</dbReference>
<keyword evidence="11 13" id="KW-0472">Membrane</keyword>
<dbReference type="InterPro" id="IPR002523">
    <property type="entry name" value="MgTranspt_CorA/ZnTranspt_ZntB"/>
</dbReference>
<gene>
    <name evidence="14" type="ORF">EYW49_18175</name>
</gene>
<dbReference type="InterPro" id="IPR050829">
    <property type="entry name" value="CorA_MIT"/>
</dbReference>
<proteinExistence type="inferred from homology"/>
<evidence type="ECO:0000256" key="2">
    <source>
        <dbReference type="ARBA" id="ARBA00009765"/>
    </source>
</evidence>
<evidence type="ECO:0000256" key="8">
    <source>
        <dbReference type="ARBA" id="ARBA00022842"/>
    </source>
</evidence>
<dbReference type="Gene3D" id="3.30.460.20">
    <property type="entry name" value="CorA soluble domain-like"/>
    <property type="match status" value="1"/>
</dbReference>
<evidence type="ECO:0000256" key="12">
    <source>
        <dbReference type="ARBA" id="ARBA00034269"/>
    </source>
</evidence>
<organism evidence="14 15">
    <name type="scientific">Siculibacillus lacustris</name>
    <dbReference type="NCBI Taxonomy" id="1549641"/>
    <lineage>
        <taxon>Bacteria</taxon>
        <taxon>Pseudomonadati</taxon>
        <taxon>Pseudomonadota</taxon>
        <taxon>Alphaproteobacteria</taxon>
        <taxon>Hyphomicrobiales</taxon>
        <taxon>Ancalomicrobiaceae</taxon>
        <taxon>Siculibacillus</taxon>
    </lineage>
</organism>
<evidence type="ECO:0000256" key="9">
    <source>
        <dbReference type="ARBA" id="ARBA00022989"/>
    </source>
</evidence>
<feature type="transmembrane region" description="Helical" evidence="13">
    <location>
        <begin position="296"/>
        <end position="316"/>
    </location>
</feature>
<keyword evidence="15" id="KW-1185">Reference proteome</keyword>
<dbReference type="GO" id="GO:0005886">
    <property type="term" value="C:plasma membrane"/>
    <property type="evidence" value="ECO:0007669"/>
    <property type="project" value="UniProtKB-SubCell"/>
</dbReference>
<dbReference type="SUPFAM" id="SSF144083">
    <property type="entry name" value="Magnesium transport protein CorA, transmembrane region"/>
    <property type="match status" value="1"/>
</dbReference>
<dbReference type="InterPro" id="IPR045863">
    <property type="entry name" value="CorA_TM1_TM2"/>
</dbReference>
<dbReference type="InterPro" id="IPR045861">
    <property type="entry name" value="CorA_cytoplasmic_dom"/>
</dbReference>
<keyword evidence="7 13" id="KW-0812">Transmembrane</keyword>
<keyword evidence="6" id="KW-0997">Cell inner membrane</keyword>
<evidence type="ECO:0000256" key="4">
    <source>
        <dbReference type="ARBA" id="ARBA00022448"/>
    </source>
</evidence>